<accession>A0A066XQR3</accession>
<dbReference type="AlphaFoldDB" id="A0A066XQR3"/>
<organism evidence="1 2">
    <name type="scientific">Colletotrichum sublineola</name>
    <name type="common">Sorghum anthracnose fungus</name>
    <dbReference type="NCBI Taxonomy" id="1173701"/>
    <lineage>
        <taxon>Eukaryota</taxon>
        <taxon>Fungi</taxon>
        <taxon>Dikarya</taxon>
        <taxon>Ascomycota</taxon>
        <taxon>Pezizomycotina</taxon>
        <taxon>Sordariomycetes</taxon>
        <taxon>Hypocreomycetidae</taxon>
        <taxon>Glomerellales</taxon>
        <taxon>Glomerellaceae</taxon>
        <taxon>Colletotrichum</taxon>
        <taxon>Colletotrichum graminicola species complex</taxon>
    </lineage>
</organism>
<evidence type="ECO:0000313" key="2">
    <source>
        <dbReference type="Proteomes" id="UP000027238"/>
    </source>
</evidence>
<name>A0A066XQR3_COLSU</name>
<dbReference type="Proteomes" id="UP000027238">
    <property type="component" value="Unassembled WGS sequence"/>
</dbReference>
<protein>
    <submittedName>
        <fullName evidence="1">Uncharacterized protein</fullName>
    </submittedName>
</protein>
<evidence type="ECO:0000313" key="1">
    <source>
        <dbReference type="EMBL" id="KDN71172.1"/>
    </source>
</evidence>
<gene>
    <name evidence="1" type="ORF">CSUB01_06962</name>
</gene>
<comment type="caution">
    <text evidence="1">The sequence shown here is derived from an EMBL/GenBank/DDBJ whole genome shotgun (WGS) entry which is preliminary data.</text>
</comment>
<dbReference type="OMA" id="RWHAVWE"/>
<reference evidence="2" key="1">
    <citation type="journal article" date="2014" name="Genome Announc.">
        <title>Draft genome sequence of Colletotrichum sublineola, a destructive pathogen of cultivated sorghum.</title>
        <authorList>
            <person name="Baroncelli R."/>
            <person name="Sanz-Martin J.M."/>
            <person name="Rech G.E."/>
            <person name="Sukno S.A."/>
            <person name="Thon M.R."/>
        </authorList>
    </citation>
    <scope>NUCLEOTIDE SEQUENCE [LARGE SCALE GENOMIC DNA]</scope>
    <source>
        <strain evidence="2">TX430BB</strain>
    </source>
</reference>
<dbReference type="HOGENOM" id="CLU_095070_2_0_1"/>
<keyword evidence="2" id="KW-1185">Reference proteome</keyword>
<sequence length="205" mass="22386">MSSVQARNFFRPLTFVVVIITIILLLTSGDRNGAPRDTMTTQESQSTGAALANLAVRIRQTSSSTPTLALSVTNNHEVPLTILRWKTPLDPLAIQLGLVSITPEGKSEPIELPTIELRRVMPPPQDDLVTLQPGESREQEVVLKEPIVPLDQLGKTARVAVKGNWGTVWPTTVDKLSKETIEKLQFGEGVLTGEFESQAADLVLE</sequence>
<proteinExistence type="predicted"/>
<dbReference type="EMBL" id="JMSE01000239">
    <property type="protein sequence ID" value="KDN71172.1"/>
    <property type="molecule type" value="Genomic_DNA"/>
</dbReference>
<dbReference type="Gene3D" id="2.60.40.2970">
    <property type="match status" value="1"/>
</dbReference>
<dbReference type="eggNOG" id="ENOG502SU1E">
    <property type="taxonomic scope" value="Eukaryota"/>
</dbReference>
<dbReference type="OrthoDB" id="4664297at2759"/>